<gene>
    <name evidence="1" type="ORF">PG994_008203</name>
</gene>
<accession>A0ABR1UT30</accession>
<name>A0ABR1UT30_9PEZI</name>
<dbReference type="RefSeq" id="XP_066715099.1">
    <property type="nucleotide sequence ID" value="XM_066859612.1"/>
</dbReference>
<comment type="caution">
    <text evidence="1">The sequence shown here is derived from an EMBL/GenBank/DDBJ whole genome shotgun (WGS) entry which is preliminary data.</text>
</comment>
<proteinExistence type="predicted"/>
<sequence length="59" mass="6865">MPPVPMVQQLREMWERYWLLQEDSDVPDLLDFCRDVGLYSWVEALGGEKRPQEIVVGGS</sequence>
<evidence type="ECO:0000313" key="2">
    <source>
        <dbReference type="Proteomes" id="UP001480595"/>
    </source>
</evidence>
<protein>
    <submittedName>
        <fullName evidence="1">Uncharacterized protein</fullName>
    </submittedName>
</protein>
<dbReference type="Proteomes" id="UP001480595">
    <property type="component" value="Unassembled WGS sequence"/>
</dbReference>
<dbReference type="GeneID" id="92092675"/>
<keyword evidence="2" id="KW-1185">Reference proteome</keyword>
<dbReference type="EMBL" id="JAQQWL010000008">
    <property type="protein sequence ID" value="KAK8061837.1"/>
    <property type="molecule type" value="Genomic_DNA"/>
</dbReference>
<organism evidence="1 2">
    <name type="scientific">Apiospora phragmitis</name>
    <dbReference type="NCBI Taxonomy" id="2905665"/>
    <lineage>
        <taxon>Eukaryota</taxon>
        <taxon>Fungi</taxon>
        <taxon>Dikarya</taxon>
        <taxon>Ascomycota</taxon>
        <taxon>Pezizomycotina</taxon>
        <taxon>Sordariomycetes</taxon>
        <taxon>Xylariomycetidae</taxon>
        <taxon>Amphisphaeriales</taxon>
        <taxon>Apiosporaceae</taxon>
        <taxon>Apiospora</taxon>
    </lineage>
</organism>
<evidence type="ECO:0000313" key="1">
    <source>
        <dbReference type="EMBL" id="KAK8061837.1"/>
    </source>
</evidence>
<reference evidence="1 2" key="1">
    <citation type="submission" date="2023-01" db="EMBL/GenBank/DDBJ databases">
        <title>Analysis of 21 Apiospora genomes using comparative genomics revels a genus with tremendous synthesis potential of carbohydrate active enzymes and secondary metabolites.</title>
        <authorList>
            <person name="Sorensen T."/>
        </authorList>
    </citation>
    <scope>NUCLEOTIDE SEQUENCE [LARGE SCALE GENOMIC DNA]</scope>
    <source>
        <strain evidence="1 2">CBS 135458</strain>
    </source>
</reference>